<dbReference type="Proteomes" id="UP001489004">
    <property type="component" value="Unassembled WGS sequence"/>
</dbReference>
<evidence type="ECO:0000313" key="3">
    <source>
        <dbReference type="EMBL" id="KAK9811857.1"/>
    </source>
</evidence>
<evidence type="ECO:0000256" key="2">
    <source>
        <dbReference type="SAM" id="MobiDB-lite"/>
    </source>
</evidence>
<feature type="compositionally biased region" description="Basic and acidic residues" evidence="2">
    <location>
        <begin position="336"/>
        <end position="351"/>
    </location>
</feature>
<comment type="caution">
    <text evidence="3">The sequence shown here is derived from an EMBL/GenBank/DDBJ whole genome shotgun (WGS) entry which is preliminary data.</text>
</comment>
<protein>
    <submittedName>
        <fullName evidence="3">Uncharacterized protein</fullName>
    </submittedName>
</protein>
<proteinExistence type="predicted"/>
<reference evidence="3 4" key="1">
    <citation type="journal article" date="2024" name="Nat. Commun.">
        <title>Phylogenomics reveals the evolutionary origins of lichenization in chlorophyte algae.</title>
        <authorList>
            <person name="Puginier C."/>
            <person name="Libourel C."/>
            <person name="Otte J."/>
            <person name="Skaloud P."/>
            <person name="Haon M."/>
            <person name="Grisel S."/>
            <person name="Petersen M."/>
            <person name="Berrin J.G."/>
            <person name="Delaux P.M."/>
            <person name="Dal Grande F."/>
            <person name="Keller J."/>
        </authorList>
    </citation>
    <scope>NUCLEOTIDE SEQUENCE [LARGE SCALE GENOMIC DNA]</scope>
    <source>
        <strain evidence="3 4">SAG 2043</strain>
    </source>
</reference>
<keyword evidence="4" id="KW-1185">Reference proteome</keyword>
<dbReference type="EMBL" id="JALJOR010000009">
    <property type="protein sequence ID" value="KAK9811857.1"/>
    <property type="molecule type" value="Genomic_DNA"/>
</dbReference>
<dbReference type="AlphaFoldDB" id="A0AAW1PV73"/>
<feature type="region of interest" description="Disordered" evidence="2">
    <location>
        <begin position="240"/>
        <end position="292"/>
    </location>
</feature>
<feature type="region of interest" description="Disordered" evidence="2">
    <location>
        <begin position="317"/>
        <end position="508"/>
    </location>
</feature>
<keyword evidence="1" id="KW-0175">Coiled coil</keyword>
<feature type="compositionally biased region" description="Low complexity" evidence="2">
    <location>
        <begin position="264"/>
        <end position="280"/>
    </location>
</feature>
<name>A0AAW1PV73_9CHLO</name>
<accession>A0AAW1PV73</accession>
<evidence type="ECO:0000313" key="4">
    <source>
        <dbReference type="Proteomes" id="UP001489004"/>
    </source>
</evidence>
<gene>
    <name evidence="3" type="ORF">WJX72_011285</name>
</gene>
<feature type="compositionally biased region" description="Polar residues" evidence="2">
    <location>
        <begin position="388"/>
        <end position="403"/>
    </location>
</feature>
<sequence length="508" mass="54656">MVKAQRLKRASQDGVSLSLEALTDPFHATTHGGRKAKHHAWQTFVRLLGVVLARDEESIARTFEGTEDVVMDKWPLTLKQFYMVCRLLLWVGRTNTYNSYSSLLSHACNVGMTMKALRLNVSQNPAFEKLNDPREEQNRALDAEVKRLQSELAAAQRRADLVNADLRVQNARLQEEIGAITADCALLKDGKSTLMEANTRANRQLAELRSAKVDGKGRVAAIFANASALGAGVQLIGADPSSAEAAPERESLPVEASPQVPLESASPAPARDASPLPARPGSEPESGGPKALQALDGENKMLQEMLSRLSMWTTEVRRGRSLSRASYDGTSPAPSEGRRTADHSPDGRLELGVDIPAAGLSPGGSRGGDRPAHKSPSRERRVMELLQNCRSDSTSQPRRSLTSHPLPAESDLDAIRPPDSGIAVEEPTPFATPAAQLGSGAASSDAYDRAATADDEEEETGAELSQRIETAEPLLTDVRAGVPLFQNEGPKRRTITRKPAAAKAPVTK</sequence>
<feature type="compositionally biased region" description="Basic and acidic residues" evidence="2">
    <location>
        <begin position="367"/>
        <end position="383"/>
    </location>
</feature>
<organism evidence="3 4">
    <name type="scientific">[Myrmecia] bisecta</name>
    <dbReference type="NCBI Taxonomy" id="41462"/>
    <lineage>
        <taxon>Eukaryota</taxon>
        <taxon>Viridiplantae</taxon>
        <taxon>Chlorophyta</taxon>
        <taxon>core chlorophytes</taxon>
        <taxon>Trebouxiophyceae</taxon>
        <taxon>Trebouxiales</taxon>
        <taxon>Trebouxiaceae</taxon>
        <taxon>Myrmecia</taxon>
    </lineage>
</organism>
<evidence type="ECO:0000256" key="1">
    <source>
        <dbReference type="SAM" id="Coils"/>
    </source>
</evidence>
<feature type="coiled-coil region" evidence="1">
    <location>
        <begin position="138"/>
        <end position="211"/>
    </location>
</feature>